<dbReference type="GO" id="GO:0009002">
    <property type="term" value="F:serine-type D-Ala-D-Ala carboxypeptidase activity"/>
    <property type="evidence" value="ECO:0007669"/>
    <property type="project" value="UniProtKB-EC"/>
</dbReference>
<gene>
    <name evidence="2" type="ORF">POI8812_03459</name>
</gene>
<accession>A0A2R8AG86</accession>
<dbReference type="Gene3D" id="3.40.710.10">
    <property type="entry name" value="DD-peptidase/beta-lactamase superfamily"/>
    <property type="match status" value="1"/>
</dbReference>
<keyword evidence="3" id="KW-1185">Reference proteome</keyword>
<evidence type="ECO:0000313" key="3">
    <source>
        <dbReference type="Proteomes" id="UP000244932"/>
    </source>
</evidence>
<dbReference type="PANTHER" id="PTHR46825:SF7">
    <property type="entry name" value="D-ALANYL-D-ALANINE CARBOXYPEPTIDASE"/>
    <property type="match status" value="1"/>
</dbReference>
<protein>
    <submittedName>
        <fullName evidence="2">D-alanyl-D-alanine carboxypeptidase</fullName>
        <ecNumber evidence="2">3.4.16.4</ecNumber>
    </submittedName>
</protein>
<name>A0A2R8AG86_9RHOB</name>
<keyword evidence="2" id="KW-0378">Hydrolase</keyword>
<dbReference type="EC" id="3.4.16.4" evidence="2"/>
<dbReference type="AlphaFoldDB" id="A0A2R8AG86"/>
<dbReference type="OrthoDB" id="5377981at2"/>
<dbReference type="InterPro" id="IPR001466">
    <property type="entry name" value="Beta-lactam-related"/>
</dbReference>
<dbReference type="EMBL" id="OMKW01000005">
    <property type="protein sequence ID" value="SPF31108.1"/>
    <property type="molecule type" value="Genomic_DNA"/>
</dbReference>
<sequence length="346" mass="37963">MTALNDALQSLVETEQAKSGGQALLLCVQSGDGGVDFRGGAGVSTPELRFPIASISKMFTGALILQLADEGRITLDQTAQGVLTDVDLSDLHFVKGLAYGPKLTIRHLLFQTSGLADYYEGGVADDIKANRDQAYDLAAVLHWARARRPMAAPDNGRAHYSDTNFQLLGGIIEEVTGDTFANAVRDRICTPLGLANTFAFEPKRDAGDAILPLYHKAQRLDVPQTLASMGPDGGIVSNLNDLMVFLRAHLEGRLFSPDRTKHLHDWRKMTFPLQYGGGLMRFQLPSWMTLWQGSPELIGHSGASASFAYHAPQRDIFLVGTYNQTDLPKRPFGFMMQVLKMLERRA</sequence>
<proteinExistence type="predicted"/>
<dbReference type="RefSeq" id="WP_108783824.1">
    <property type="nucleotide sequence ID" value="NZ_OMKW01000005.1"/>
</dbReference>
<dbReference type="PANTHER" id="PTHR46825">
    <property type="entry name" value="D-ALANYL-D-ALANINE-CARBOXYPEPTIDASE/ENDOPEPTIDASE AMPH"/>
    <property type="match status" value="1"/>
</dbReference>
<keyword evidence="2" id="KW-0121">Carboxypeptidase</keyword>
<evidence type="ECO:0000259" key="1">
    <source>
        <dbReference type="Pfam" id="PF00144"/>
    </source>
</evidence>
<keyword evidence="2" id="KW-0645">Protease</keyword>
<reference evidence="2 3" key="1">
    <citation type="submission" date="2018-03" db="EMBL/GenBank/DDBJ databases">
        <authorList>
            <person name="Keele B.F."/>
        </authorList>
    </citation>
    <scope>NUCLEOTIDE SEQUENCE [LARGE SCALE GENOMIC DNA]</scope>
    <source>
        <strain evidence="2 3">CeCT 8812</strain>
    </source>
</reference>
<dbReference type="SUPFAM" id="SSF56601">
    <property type="entry name" value="beta-lactamase/transpeptidase-like"/>
    <property type="match status" value="1"/>
</dbReference>
<organism evidence="2 3">
    <name type="scientific">Pontivivens insulae</name>
    <dbReference type="NCBI Taxonomy" id="1639689"/>
    <lineage>
        <taxon>Bacteria</taxon>
        <taxon>Pseudomonadati</taxon>
        <taxon>Pseudomonadota</taxon>
        <taxon>Alphaproteobacteria</taxon>
        <taxon>Rhodobacterales</taxon>
        <taxon>Paracoccaceae</taxon>
        <taxon>Pontivivens</taxon>
    </lineage>
</organism>
<dbReference type="InterPro" id="IPR012338">
    <property type="entry name" value="Beta-lactam/transpept-like"/>
</dbReference>
<feature type="domain" description="Beta-lactamase-related" evidence="1">
    <location>
        <begin position="32"/>
        <end position="327"/>
    </location>
</feature>
<dbReference type="Pfam" id="PF00144">
    <property type="entry name" value="Beta-lactamase"/>
    <property type="match status" value="1"/>
</dbReference>
<evidence type="ECO:0000313" key="2">
    <source>
        <dbReference type="EMBL" id="SPF31108.1"/>
    </source>
</evidence>
<dbReference type="InterPro" id="IPR050491">
    <property type="entry name" value="AmpC-like"/>
</dbReference>
<dbReference type="Proteomes" id="UP000244932">
    <property type="component" value="Unassembled WGS sequence"/>
</dbReference>